<dbReference type="SUPFAM" id="SSF49265">
    <property type="entry name" value="Fibronectin type III"/>
    <property type="match status" value="2"/>
</dbReference>
<dbReference type="PROSITE" id="PS00514">
    <property type="entry name" value="FIBRINOGEN_C_1"/>
    <property type="match status" value="1"/>
</dbReference>
<evidence type="ECO:0000256" key="6">
    <source>
        <dbReference type="ARBA" id="ARBA00023157"/>
    </source>
</evidence>
<dbReference type="CDD" id="cd00063">
    <property type="entry name" value="FN3"/>
    <property type="match status" value="2"/>
</dbReference>
<keyword evidence="4" id="KW-0732">Signal</keyword>
<keyword evidence="11" id="KW-1185">Reference proteome</keyword>
<reference evidence="10" key="2">
    <citation type="submission" date="2025-09" db="UniProtKB">
        <authorList>
            <consortium name="Ensembl"/>
        </authorList>
    </citation>
    <scope>IDENTIFICATION</scope>
</reference>
<evidence type="ECO:0000256" key="5">
    <source>
        <dbReference type="ARBA" id="ARBA00022737"/>
    </source>
</evidence>
<feature type="domain" description="Fibronectin type-III" evidence="8">
    <location>
        <begin position="33"/>
        <end position="126"/>
    </location>
</feature>
<dbReference type="PANTHER" id="PTHR46708">
    <property type="entry name" value="TENASCIN"/>
    <property type="match status" value="1"/>
</dbReference>
<dbReference type="Gene3D" id="2.60.40.10">
    <property type="entry name" value="Immunoglobulins"/>
    <property type="match status" value="2"/>
</dbReference>
<dbReference type="Ensembl" id="ENSCUST00005013924.1">
    <property type="protein sequence ID" value="ENSCUSP00005013386.1"/>
    <property type="gene ID" value="ENSCUSG00005008599.1"/>
</dbReference>
<dbReference type="InterPro" id="IPR014716">
    <property type="entry name" value="Fibrinogen_a/b/g_C_1"/>
</dbReference>
<dbReference type="PANTHER" id="PTHR46708:SF3">
    <property type="entry name" value="TENASCIN-X"/>
    <property type="match status" value="1"/>
</dbReference>
<keyword evidence="6" id="KW-1015">Disulfide bond</keyword>
<evidence type="ECO:0000313" key="10">
    <source>
        <dbReference type="Ensembl" id="ENSCUSP00005013386.1"/>
    </source>
</evidence>
<keyword evidence="5" id="KW-0677">Repeat</keyword>
<evidence type="ECO:0000256" key="4">
    <source>
        <dbReference type="ARBA" id="ARBA00022729"/>
    </source>
</evidence>
<dbReference type="InterPro" id="IPR020837">
    <property type="entry name" value="Fibrinogen_CS"/>
</dbReference>
<dbReference type="GO" id="GO:0005615">
    <property type="term" value="C:extracellular space"/>
    <property type="evidence" value="ECO:0007669"/>
    <property type="project" value="TreeGrafter"/>
</dbReference>
<dbReference type="AlphaFoldDB" id="A0A8C3UBZ6"/>
<keyword evidence="2" id="KW-0272">Extracellular matrix</keyword>
<name>A0A8C3UBZ6_CATUS</name>
<dbReference type="InterPro" id="IPR036056">
    <property type="entry name" value="Fibrinogen-like_C"/>
</dbReference>
<dbReference type="GO" id="GO:0031175">
    <property type="term" value="P:neuron projection development"/>
    <property type="evidence" value="ECO:0007669"/>
    <property type="project" value="TreeGrafter"/>
</dbReference>
<evidence type="ECO:0000256" key="7">
    <source>
        <dbReference type="SAM" id="MobiDB-lite"/>
    </source>
</evidence>
<feature type="domain" description="Fibronectin type-III" evidence="8">
    <location>
        <begin position="154"/>
        <end position="244"/>
    </location>
</feature>
<reference evidence="10" key="1">
    <citation type="submission" date="2025-08" db="UniProtKB">
        <authorList>
            <consortium name="Ensembl"/>
        </authorList>
    </citation>
    <scope>IDENTIFICATION</scope>
</reference>
<organism evidence="10 11">
    <name type="scientific">Catharus ustulatus</name>
    <name type="common">Russet-backed thrush</name>
    <name type="synonym">Hylocichla ustulatus</name>
    <dbReference type="NCBI Taxonomy" id="91951"/>
    <lineage>
        <taxon>Eukaryota</taxon>
        <taxon>Metazoa</taxon>
        <taxon>Chordata</taxon>
        <taxon>Craniata</taxon>
        <taxon>Vertebrata</taxon>
        <taxon>Euteleostomi</taxon>
        <taxon>Archelosauria</taxon>
        <taxon>Archosauria</taxon>
        <taxon>Dinosauria</taxon>
        <taxon>Saurischia</taxon>
        <taxon>Theropoda</taxon>
        <taxon>Coelurosauria</taxon>
        <taxon>Aves</taxon>
        <taxon>Neognathae</taxon>
        <taxon>Neoaves</taxon>
        <taxon>Telluraves</taxon>
        <taxon>Australaves</taxon>
        <taxon>Passeriformes</taxon>
        <taxon>Turdidae</taxon>
        <taxon>Catharus</taxon>
    </lineage>
</organism>
<evidence type="ECO:0000256" key="2">
    <source>
        <dbReference type="ARBA" id="ARBA00022530"/>
    </source>
</evidence>
<evidence type="ECO:0000313" key="11">
    <source>
        <dbReference type="Proteomes" id="UP000694563"/>
    </source>
</evidence>
<dbReference type="Pfam" id="PF00147">
    <property type="entry name" value="Fibrinogen_C"/>
    <property type="match status" value="1"/>
</dbReference>
<proteinExistence type="predicted"/>
<dbReference type="InterPro" id="IPR003961">
    <property type="entry name" value="FN3_dom"/>
</dbReference>
<dbReference type="Pfam" id="PF00041">
    <property type="entry name" value="fn3"/>
    <property type="match status" value="2"/>
</dbReference>
<evidence type="ECO:0000256" key="3">
    <source>
        <dbReference type="ARBA" id="ARBA00022536"/>
    </source>
</evidence>
<dbReference type="InterPro" id="IPR002181">
    <property type="entry name" value="Fibrinogen_a/b/g_C_dom"/>
</dbReference>
<keyword evidence="3" id="KW-0245">EGF-like domain</keyword>
<dbReference type="FunFam" id="3.90.215.10:FF:000001">
    <property type="entry name" value="Tenascin isoform 1"/>
    <property type="match status" value="1"/>
</dbReference>
<evidence type="ECO:0000259" key="8">
    <source>
        <dbReference type="PROSITE" id="PS50853"/>
    </source>
</evidence>
<dbReference type="InterPro" id="IPR036116">
    <property type="entry name" value="FN3_sf"/>
</dbReference>
<dbReference type="SMART" id="SM00060">
    <property type="entry name" value="FN3"/>
    <property type="match status" value="2"/>
</dbReference>
<feature type="domain" description="Fibrinogen C-terminal" evidence="9">
    <location>
        <begin position="240"/>
        <end position="447"/>
    </location>
</feature>
<feature type="region of interest" description="Disordered" evidence="7">
    <location>
        <begin position="1"/>
        <end position="31"/>
    </location>
</feature>
<evidence type="ECO:0008006" key="12">
    <source>
        <dbReference type="Google" id="ProtNLM"/>
    </source>
</evidence>
<protein>
    <recommendedName>
        <fullName evidence="12">Tenascin XB</fullName>
    </recommendedName>
</protein>
<comment type="subcellular location">
    <subcellularLocation>
        <location evidence="1">Secreted</location>
        <location evidence="1">Extracellular space</location>
        <location evidence="1">Extracellular matrix</location>
    </subcellularLocation>
</comment>
<dbReference type="Gene3D" id="3.90.215.10">
    <property type="entry name" value="Gamma Fibrinogen, chain A, domain 1"/>
    <property type="match status" value="1"/>
</dbReference>
<dbReference type="InterPro" id="IPR013783">
    <property type="entry name" value="Ig-like_fold"/>
</dbReference>
<dbReference type="GO" id="GO:0030155">
    <property type="term" value="P:regulation of cell adhesion"/>
    <property type="evidence" value="ECO:0007669"/>
    <property type="project" value="TreeGrafter"/>
</dbReference>
<sequence length="448" mass="49743">MDTPTEAPTAEVHQTAHPQSEASPSESSSTRAVLGELRVSSVSPDSVQLQWSILEGSFDSFTLQYRDAQGQPQALPIDGGSRSVIVPGLSLSRRYRFHLYGLEGWMDGWMDGHLDLTHIIIPTCIAATAKTEEPQLEDPKRKAPPSEGPLAQAVLGELKVSSVTPSSVGLQWTVPKGSFDSFTLQYRDAQGQPQALPTDGGSRSVTVPGLSPSHPYHFHLYGLRGGKRIDHVSTEATTAPLPHPHPRDCAEEQLNGPGPSRETLIFLRGDPARPLRVFCDMETDGGGWLVFQRRQDGGTDFWRGWESYARGFGNISGEFWLGNEALHELTAATPMELRIDLRTARDSAFAIYRDFTVGSAEERYRLRVGAFSGTAGDALSYHSGSPFSTRDRDSRDPRDPWWYRNCHYANLNGRYGTPRDHQGIHWFPWKGFNVSIPFTEMKLRPQRG</sequence>
<dbReference type="SMART" id="SM00186">
    <property type="entry name" value="FBG"/>
    <property type="match status" value="1"/>
</dbReference>
<dbReference type="Proteomes" id="UP000694563">
    <property type="component" value="Unassembled WGS sequence"/>
</dbReference>
<dbReference type="CDD" id="cd00087">
    <property type="entry name" value="FReD"/>
    <property type="match status" value="1"/>
</dbReference>
<dbReference type="InterPro" id="IPR050991">
    <property type="entry name" value="ECM_Regulatory_Proteins"/>
</dbReference>
<dbReference type="PROSITE" id="PS50853">
    <property type="entry name" value="FN3"/>
    <property type="match status" value="2"/>
</dbReference>
<evidence type="ECO:0000259" key="9">
    <source>
        <dbReference type="PROSITE" id="PS51406"/>
    </source>
</evidence>
<dbReference type="SUPFAM" id="SSF56496">
    <property type="entry name" value="Fibrinogen C-terminal domain-like"/>
    <property type="match status" value="1"/>
</dbReference>
<dbReference type="PROSITE" id="PS51406">
    <property type="entry name" value="FIBRINOGEN_C_2"/>
    <property type="match status" value="1"/>
</dbReference>
<accession>A0A8C3UBZ6</accession>
<evidence type="ECO:0000256" key="1">
    <source>
        <dbReference type="ARBA" id="ARBA00004498"/>
    </source>
</evidence>
<keyword evidence="2" id="KW-0964">Secreted</keyword>
<feature type="compositionally biased region" description="Low complexity" evidence="7">
    <location>
        <begin position="20"/>
        <end position="29"/>
    </location>
</feature>